<name>A0ABS6EY14_9CLOT</name>
<dbReference type="InterPro" id="IPR046358">
    <property type="entry name" value="Flagellin_C"/>
</dbReference>
<dbReference type="PANTHER" id="PTHR42792">
    <property type="entry name" value="FLAGELLIN"/>
    <property type="match status" value="1"/>
</dbReference>
<dbReference type="PANTHER" id="PTHR42792:SF1">
    <property type="entry name" value="FLAGELLAR HOOK-ASSOCIATED PROTEIN 3"/>
    <property type="match status" value="1"/>
</dbReference>
<comment type="subcellular location">
    <subcellularLocation>
        <location evidence="1">Bacterial flagellum</location>
    </subcellularLocation>
</comment>
<keyword evidence="6" id="KW-0282">Flagellum</keyword>
<proteinExistence type="inferred from homology"/>
<comment type="similarity">
    <text evidence="2">Belongs to the bacterial flagellin family.</text>
</comment>
<feature type="domain" description="Flagellin C-terminal" evidence="5">
    <location>
        <begin position="240"/>
        <end position="317"/>
    </location>
</feature>
<dbReference type="EMBL" id="JAHLQL010000001">
    <property type="protein sequence ID" value="MBU5591109.1"/>
    <property type="molecule type" value="Genomic_DNA"/>
</dbReference>
<dbReference type="RefSeq" id="WP_216456142.1">
    <property type="nucleotide sequence ID" value="NZ_JAHLQL010000001.1"/>
</dbReference>
<dbReference type="Pfam" id="PF00700">
    <property type="entry name" value="Flagellin_C"/>
    <property type="match status" value="1"/>
</dbReference>
<evidence type="ECO:0000256" key="3">
    <source>
        <dbReference type="ARBA" id="ARBA00023143"/>
    </source>
</evidence>
<evidence type="ECO:0000256" key="2">
    <source>
        <dbReference type="ARBA" id="ARBA00005709"/>
    </source>
</evidence>
<evidence type="ECO:0000313" key="7">
    <source>
        <dbReference type="Proteomes" id="UP000736583"/>
    </source>
</evidence>
<evidence type="ECO:0000259" key="5">
    <source>
        <dbReference type="Pfam" id="PF00700"/>
    </source>
</evidence>
<evidence type="ECO:0000256" key="1">
    <source>
        <dbReference type="ARBA" id="ARBA00004365"/>
    </source>
</evidence>
<dbReference type="NCBIfam" id="TIGR02550">
    <property type="entry name" value="flagell_flgL"/>
    <property type="match status" value="1"/>
</dbReference>
<sequence>MRVTNKMLSHNFLRDMGTNLSNMKTLQGQLTSGKQIRRPSDDPFRVSRAMQLHTDISSNKQYNNNIKDTINYLDATDTALGQGGQVLHRIRELLISAGDAGYGSSERKAIKDEINEKIGEFSQILNTNFDGKYIFGGTRGTSKPTDVAADGENNKLTYRDRDGNELTDKTSDEYKMIESKIQVEVSQGVYMEYNVTASEIIEFKSSKGDAVDVRELFKNITDHLDGTTEADRNALTGEDLQGISDAMDNLLKLRSQVGAKQNRMDSAKDRNIEENFNMTEILSETEDIDFTEKMMEAATMQTVYMASLQVSARVIQPTLMDYIR</sequence>
<dbReference type="InterPro" id="IPR001029">
    <property type="entry name" value="Flagellin_N"/>
</dbReference>
<reference evidence="6 7" key="1">
    <citation type="submission" date="2021-06" db="EMBL/GenBank/DDBJ databases">
        <authorList>
            <person name="Sun Q."/>
            <person name="Li D."/>
        </authorList>
    </citation>
    <scope>NUCLEOTIDE SEQUENCE [LARGE SCALE GENOMIC DNA]</scope>
    <source>
        <strain evidence="6 7">MSJ-4</strain>
    </source>
</reference>
<dbReference type="InterPro" id="IPR013384">
    <property type="entry name" value="Flagell_FlgL"/>
</dbReference>
<evidence type="ECO:0000313" key="6">
    <source>
        <dbReference type="EMBL" id="MBU5591109.1"/>
    </source>
</evidence>
<accession>A0ABS6EY14</accession>
<dbReference type="Proteomes" id="UP000736583">
    <property type="component" value="Unassembled WGS sequence"/>
</dbReference>
<protein>
    <submittedName>
        <fullName evidence="6">Flagellar hook-associated protein FlgL</fullName>
    </submittedName>
</protein>
<dbReference type="Pfam" id="PF00669">
    <property type="entry name" value="Flagellin_N"/>
    <property type="match status" value="1"/>
</dbReference>
<comment type="caution">
    <text evidence="6">The sequence shown here is derived from an EMBL/GenBank/DDBJ whole genome shotgun (WGS) entry which is preliminary data.</text>
</comment>
<keyword evidence="7" id="KW-1185">Reference proteome</keyword>
<keyword evidence="6" id="KW-0966">Cell projection</keyword>
<feature type="domain" description="Flagellin N-terminal" evidence="4">
    <location>
        <begin position="5"/>
        <end position="138"/>
    </location>
</feature>
<evidence type="ECO:0000259" key="4">
    <source>
        <dbReference type="Pfam" id="PF00669"/>
    </source>
</evidence>
<keyword evidence="6" id="KW-0969">Cilium</keyword>
<keyword evidence="3" id="KW-0975">Bacterial flagellum</keyword>
<gene>
    <name evidence="6" type="primary">flgL</name>
    <name evidence="6" type="ORF">KQI89_04975</name>
</gene>
<organism evidence="6 7">
    <name type="scientific">Clostridium simiarum</name>
    <dbReference type="NCBI Taxonomy" id="2841506"/>
    <lineage>
        <taxon>Bacteria</taxon>
        <taxon>Bacillati</taxon>
        <taxon>Bacillota</taxon>
        <taxon>Clostridia</taxon>
        <taxon>Eubacteriales</taxon>
        <taxon>Clostridiaceae</taxon>
        <taxon>Clostridium</taxon>
    </lineage>
</organism>
<dbReference type="InterPro" id="IPR001492">
    <property type="entry name" value="Flagellin"/>
</dbReference>